<keyword evidence="2" id="KW-0808">Transferase</keyword>
<comment type="caution">
    <text evidence="6">The sequence shown here is derived from an EMBL/GenBank/DDBJ whole genome shotgun (WGS) entry which is preliminary data.</text>
</comment>
<dbReference type="Proteomes" id="UP001499951">
    <property type="component" value="Unassembled WGS sequence"/>
</dbReference>
<dbReference type="PANTHER" id="PTHR10434:SF40">
    <property type="entry name" value="1-ACYL-SN-GLYCEROL-3-PHOSPHATE ACYLTRANSFERASE"/>
    <property type="match status" value="1"/>
</dbReference>
<evidence type="ECO:0000256" key="3">
    <source>
        <dbReference type="ARBA" id="ARBA00023315"/>
    </source>
</evidence>
<dbReference type="CDD" id="cd07989">
    <property type="entry name" value="LPLAT_AGPAT-like"/>
    <property type="match status" value="1"/>
</dbReference>
<evidence type="ECO:0000313" key="6">
    <source>
        <dbReference type="EMBL" id="GAA0581996.1"/>
    </source>
</evidence>
<dbReference type="RefSeq" id="WP_208393868.1">
    <property type="nucleotide sequence ID" value="NZ_BAAADD010000009.1"/>
</dbReference>
<protein>
    <submittedName>
        <fullName evidence="6">Lysophospholipid acyltransferase family protein</fullName>
    </submittedName>
</protein>
<accession>A0ABN1F545</accession>
<keyword evidence="7" id="KW-1185">Reference proteome</keyword>
<dbReference type="PANTHER" id="PTHR10434">
    <property type="entry name" value="1-ACYL-SN-GLYCEROL-3-PHOSPHATE ACYLTRANSFERASE"/>
    <property type="match status" value="1"/>
</dbReference>
<evidence type="ECO:0000256" key="4">
    <source>
        <dbReference type="SAM" id="Phobius"/>
    </source>
</evidence>
<dbReference type="SUPFAM" id="SSF69593">
    <property type="entry name" value="Glycerol-3-phosphate (1)-acyltransferase"/>
    <property type="match status" value="1"/>
</dbReference>
<name>A0ABN1F545_9PROT</name>
<keyword evidence="4" id="KW-0472">Membrane</keyword>
<proteinExistence type="predicted"/>
<reference evidence="6 7" key="1">
    <citation type="journal article" date="2019" name="Int. J. Syst. Evol. Microbiol.">
        <title>The Global Catalogue of Microorganisms (GCM) 10K type strain sequencing project: providing services to taxonomists for standard genome sequencing and annotation.</title>
        <authorList>
            <consortium name="The Broad Institute Genomics Platform"/>
            <consortium name="The Broad Institute Genome Sequencing Center for Infectious Disease"/>
            <person name="Wu L."/>
            <person name="Ma J."/>
        </authorList>
    </citation>
    <scope>NUCLEOTIDE SEQUENCE [LARGE SCALE GENOMIC DNA]</scope>
    <source>
        <strain evidence="6 7">JCM 15089</strain>
    </source>
</reference>
<dbReference type="InterPro" id="IPR002123">
    <property type="entry name" value="Plipid/glycerol_acylTrfase"/>
</dbReference>
<evidence type="ECO:0000256" key="2">
    <source>
        <dbReference type="ARBA" id="ARBA00022679"/>
    </source>
</evidence>
<keyword evidence="3 6" id="KW-0012">Acyltransferase</keyword>
<keyword evidence="4" id="KW-0812">Transmembrane</keyword>
<evidence type="ECO:0000313" key="7">
    <source>
        <dbReference type="Proteomes" id="UP001499951"/>
    </source>
</evidence>
<evidence type="ECO:0000259" key="5">
    <source>
        <dbReference type="SMART" id="SM00563"/>
    </source>
</evidence>
<sequence>MTFVRSVLYMLFFVAFSTVMFLAVLPALILPRMVMVRASQIWSRVMFWGLKVIAGCGYEIRGELPKGPLLFAAKHMSMWDTLALYALIDDVCIVVKRELISIPFYGWYINKAGIIAVDRKAGASALRQMAAKAKAVFETGRAIAIFPEGTRKKPGAAPDYKPGVAGLYAQLGVPCVPVALNSGLFWTGFLKRPGTIVIEFLPAIPAGLKRGEFMRELEQRIETASAALAAEASRTLGQV</sequence>
<organism evidence="6 7">
    <name type="scientific">Rhizomicrobium electricum</name>
    <dbReference type="NCBI Taxonomy" id="480070"/>
    <lineage>
        <taxon>Bacteria</taxon>
        <taxon>Pseudomonadati</taxon>
        <taxon>Pseudomonadota</taxon>
        <taxon>Alphaproteobacteria</taxon>
        <taxon>Micropepsales</taxon>
        <taxon>Micropepsaceae</taxon>
        <taxon>Rhizomicrobium</taxon>
    </lineage>
</organism>
<gene>
    <name evidence="6" type="ORF">GCM10008942_33630</name>
</gene>
<dbReference type="GO" id="GO:0016746">
    <property type="term" value="F:acyltransferase activity"/>
    <property type="evidence" value="ECO:0007669"/>
    <property type="project" value="UniProtKB-KW"/>
</dbReference>
<feature type="domain" description="Phospholipid/glycerol acyltransferase" evidence="5">
    <location>
        <begin position="69"/>
        <end position="183"/>
    </location>
</feature>
<feature type="transmembrane region" description="Helical" evidence="4">
    <location>
        <begin position="6"/>
        <end position="30"/>
    </location>
</feature>
<comment type="pathway">
    <text evidence="1">Lipid metabolism.</text>
</comment>
<keyword evidence="4" id="KW-1133">Transmembrane helix</keyword>
<dbReference type="SMART" id="SM00563">
    <property type="entry name" value="PlsC"/>
    <property type="match status" value="1"/>
</dbReference>
<evidence type="ECO:0000256" key="1">
    <source>
        <dbReference type="ARBA" id="ARBA00005189"/>
    </source>
</evidence>
<dbReference type="Pfam" id="PF01553">
    <property type="entry name" value="Acyltransferase"/>
    <property type="match status" value="1"/>
</dbReference>
<dbReference type="EMBL" id="BAAADD010000009">
    <property type="protein sequence ID" value="GAA0581996.1"/>
    <property type="molecule type" value="Genomic_DNA"/>
</dbReference>